<sequence length="166" mass="18726">MEANVQLNNEILIKILQFIEEIQIPVYLSKITQSTFLPGILIKNGALHLDLEQLKYPGDVLHEAGHIAVTEADKRSSLHDNVTLDDPQKEGEEFAVLFWSYAAATHIGIPVEAVFHADGYKGDSQWLITQFKQGNYLGLPLLQWMGLTDSETNNITLPKMKKWLRA</sequence>
<gene>
    <name evidence="1" type="ORF">EV197_0936</name>
</gene>
<evidence type="ECO:0000313" key="2">
    <source>
        <dbReference type="Proteomes" id="UP000292262"/>
    </source>
</evidence>
<keyword evidence="2" id="KW-1185">Reference proteome</keyword>
<dbReference type="EMBL" id="SGXE01000001">
    <property type="protein sequence ID" value="RZS99712.1"/>
    <property type="molecule type" value="Genomic_DNA"/>
</dbReference>
<protein>
    <submittedName>
        <fullName evidence="1">Uncharacterized protein</fullName>
    </submittedName>
</protein>
<evidence type="ECO:0000313" key="1">
    <source>
        <dbReference type="EMBL" id="RZS99712.1"/>
    </source>
</evidence>
<reference evidence="1 2" key="1">
    <citation type="submission" date="2019-02" db="EMBL/GenBank/DDBJ databases">
        <title>Genomic Encyclopedia of Type Strains, Phase IV (KMG-IV): sequencing the most valuable type-strain genomes for metagenomic binning, comparative biology and taxonomic classification.</title>
        <authorList>
            <person name="Goeker M."/>
        </authorList>
    </citation>
    <scope>NUCLEOTIDE SEQUENCE [LARGE SCALE GENOMIC DNA]</scope>
    <source>
        <strain evidence="1 2">DSM 17196</strain>
    </source>
</reference>
<accession>A0A4Q7PL74</accession>
<proteinExistence type="predicted"/>
<dbReference type="OrthoDB" id="1441538at2"/>
<dbReference type="AlphaFoldDB" id="A0A4Q7PL74"/>
<name>A0A4Q7PL74_9FLAO</name>
<comment type="caution">
    <text evidence="1">The sequence shown here is derived from an EMBL/GenBank/DDBJ whole genome shotgun (WGS) entry which is preliminary data.</text>
</comment>
<dbReference type="RefSeq" id="WP_130285533.1">
    <property type="nucleotide sequence ID" value="NZ_SGXE01000001.1"/>
</dbReference>
<dbReference type="Proteomes" id="UP000292262">
    <property type="component" value="Unassembled WGS sequence"/>
</dbReference>
<organism evidence="1 2">
    <name type="scientific">Aquimarina brevivitae</name>
    <dbReference type="NCBI Taxonomy" id="323412"/>
    <lineage>
        <taxon>Bacteria</taxon>
        <taxon>Pseudomonadati</taxon>
        <taxon>Bacteroidota</taxon>
        <taxon>Flavobacteriia</taxon>
        <taxon>Flavobacteriales</taxon>
        <taxon>Flavobacteriaceae</taxon>
        <taxon>Aquimarina</taxon>
    </lineage>
</organism>